<dbReference type="Proteomes" id="UP000256491">
    <property type="component" value="Unassembled WGS sequence"/>
</dbReference>
<dbReference type="EMBL" id="QNUF01000004">
    <property type="protein sequence ID" value="REC77462.1"/>
    <property type="molecule type" value="Genomic_DNA"/>
</dbReference>
<evidence type="ECO:0000313" key="1">
    <source>
        <dbReference type="EMBL" id="REC77462.1"/>
    </source>
</evidence>
<accession>A0ABX9IQ68</accession>
<evidence type="ECO:0000313" key="2">
    <source>
        <dbReference type="Proteomes" id="UP000256491"/>
    </source>
</evidence>
<name>A0ABX9IQ68_9FLAO</name>
<protein>
    <submittedName>
        <fullName evidence="1">Uncharacterized protein</fullName>
    </submittedName>
</protein>
<reference evidence="1 2" key="1">
    <citation type="journal article" date="2010" name="Syst. Appl. Microbiol.">
        <title>Four new species of Chryseobacterium from the rhizosphere of coastal sand dune plants, Chryseobacterium elymi sp. nov., Chryseobacterium hagamense sp. nov., Chryseobacterium lathyri sp. nov. and Chryseobacterium rhizosphaerae sp. nov.</title>
        <authorList>
            <person name="Cho S.H."/>
            <person name="Lee K.S."/>
            <person name="Shin D.S."/>
            <person name="Han J.H."/>
            <person name="Park K.S."/>
            <person name="Lee C.H."/>
            <person name="Park K.H."/>
            <person name="Kim S.B."/>
        </authorList>
    </citation>
    <scope>NUCLEOTIDE SEQUENCE [LARGE SCALE GENOMIC DNA]</scope>
    <source>
        <strain evidence="1 2">KCTC 22548</strain>
    </source>
</reference>
<proteinExistence type="predicted"/>
<comment type="caution">
    <text evidence="1">The sequence shown here is derived from an EMBL/GenBank/DDBJ whole genome shotgun (WGS) entry which is preliminary data.</text>
</comment>
<sequence>MVPLLFFSQNNKQAPNPPVVFEALAGNKGIASQMTINKGFQEVRGLGFFSAANISSKWNEDRSNDAMIQANITFEVIKNFRVLGGMHYTPNTGLRPTAGILYSLSTPEFLLIVNPRFIGFSEKSIAEGMMLLEYKPAINENWKGYSRVQALYSETIKDGGHARSYLMLRLGVSYKPLTFGLGANWDRYGLLKESKQNFGVFAAIRLFH</sequence>
<organism evidence="1 2">
    <name type="scientific">Chryseobacterium rhizosphaerae</name>
    <dbReference type="NCBI Taxonomy" id="395937"/>
    <lineage>
        <taxon>Bacteria</taxon>
        <taxon>Pseudomonadati</taxon>
        <taxon>Bacteroidota</taxon>
        <taxon>Flavobacteriia</taxon>
        <taxon>Flavobacteriales</taxon>
        <taxon>Weeksellaceae</taxon>
        <taxon>Chryseobacterium group</taxon>
        <taxon>Chryseobacterium</taxon>
    </lineage>
</organism>
<gene>
    <name evidence="1" type="ORF">DRF57_04410</name>
</gene>
<keyword evidence="2" id="KW-1185">Reference proteome</keyword>